<dbReference type="SUPFAM" id="SSF51658">
    <property type="entry name" value="Xylose isomerase-like"/>
    <property type="match status" value="1"/>
</dbReference>
<evidence type="ECO:0000313" key="2">
    <source>
        <dbReference type="EMBL" id="TVY11326.1"/>
    </source>
</evidence>
<accession>A0A559KGS7</accession>
<gene>
    <name evidence="2" type="ORF">FPZ49_03590</name>
</gene>
<dbReference type="InterPro" id="IPR036237">
    <property type="entry name" value="Xyl_isomerase-like_sf"/>
</dbReference>
<dbReference type="InterPro" id="IPR013022">
    <property type="entry name" value="Xyl_isomerase-like_TIM-brl"/>
</dbReference>
<evidence type="ECO:0000313" key="3">
    <source>
        <dbReference type="Proteomes" id="UP000317036"/>
    </source>
</evidence>
<protein>
    <submittedName>
        <fullName evidence="2">Sugar phosphate isomerase/epimerase</fullName>
    </submittedName>
</protein>
<proteinExistence type="predicted"/>
<reference evidence="2 3" key="1">
    <citation type="submission" date="2019-07" db="EMBL/GenBank/DDBJ databases">
        <authorList>
            <person name="Kim J."/>
        </authorList>
    </citation>
    <scope>NUCLEOTIDE SEQUENCE [LARGE SCALE GENOMIC DNA]</scope>
    <source>
        <strain evidence="2 3">JC52</strain>
    </source>
</reference>
<feature type="domain" description="Xylose isomerase-like TIM barrel" evidence="1">
    <location>
        <begin position="42"/>
        <end position="277"/>
    </location>
</feature>
<evidence type="ECO:0000259" key="1">
    <source>
        <dbReference type="Pfam" id="PF01261"/>
    </source>
</evidence>
<dbReference type="EMBL" id="VNJI01000003">
    <property type="protein sequence ID" value="TVY11326.1"/>
    <property type="molecule type" value="Genomic_DNA"/>
</dbReference>
<organism evidence="2 3">
    <name type="scientific">Paenibacillus cremeus</name>
    <dbReference type="NCBI Taxonomy" id="2163881"/>
    <lineage>
        <taxon>Bacteria</taxon>
        <taxon>Bacillati</taxon>
        <taxon>Bacillota</taxon>
        <taxon>Bacilli</taxon>
        <taxon>Bacillales</taxon>
        <taxon>Paenibacillaceae</taxon>
        <taxon>Paenibacillus</taxon>
    </lineage>
</organism>
<comment type="caution">
    <text evidence="2">The sequence shown here is derived from an EMBL/GenBank/DDBJ whole genome shotgun (WGS) entry which is preliminary data.</text>
</comment>
<dbReference type="InterPro" id="IPR050312">
    <property type="entry name" value="IolE/XylAMocC-like"/>
</dbReference>
<dbReference type="GO" id="GO:0016853">
    <property type="term" value="F:isomerase activity"/>
    <property type="evidence" value="ECO:0007669"/>
    <property type="project" value="UniProtKB-KW"/>
</dbReference>
<dbReference type="Pfam" id="PF01261">
    <property type="entry name" value="AP_endonuc_2"/>
    <property type="match status" value="1"/>
</dbReference>
<keyword evidence="2" id="KW-0413">Isomerase</keyword>
<name>A0A559KGS7_9BACL</name>
<dbReference type="AlphaFoldDB" id="A0A559KGS7"/>
<sequence>MKRQSAIKSNIERMITMQLSTSTNFFGYRLDGGYTSYKESLNRCKAAGFRVLDVNFCAALNGLSDLSKDHWRELIEDLRNEAEKEGIIFTQSHPVFTRRVDALPEEKQEVYHEMMRRSIIASSILGVKWAILHPAPGRDGEEFDLDACVKENLELHAPALELAKKHNVGIAFENMIEKSTRRFASRAADLVALIDACNDSGIGACWDFGHGNFIFKDQRDELRILGKRLKATHVNDNNGHEDGHMFPFHGTVNWQELLPVLAEIGYEGDFTFETHKEFTRLPDPLKDLVAQSGYAIGRYCLSLIS</sequence>
<dbReference type="Gene3D" id="3.20.20.150">
    <property type="entry name" value="Divalent-metal-dependent TIM barrel enzymes"/>
    <property type="match status" value="1"/>
</dbReference>
<dbReference type="PANTHER" id="PTHR12110">
    <property type="entry name" value="HYDROXYPYRUVATE ISOMERASE"/>
    <property type="match status" value="1"/>
</dbReference>
<dbReference type="Proteomes" id="UP000317036">
    <property type="component" value="Unassembled WGS sequence"/>
</dbReference>
<keyword evidence="3" id="KW-1185">Reference proteome</keyword>